<name>A0A7C6EGY9_UNCW3</name>
<reference evidence="3" key="1">
    <citation type="journal article" date="2020" name="mSystems">
        <title>Genome- and Community-Level Interaction Insights into Carbon Utilization and Element Cycling Functions of Hydrothermarchaeota in Hydrothermal Sediment.</title>
        <authorList>
            <person name="Zhou Z."/>
            <person name="Liu Y."/>
            <person name="Xu W."/>
            <person name="Pan J."/>
            <person name="Luo Z.H."/>
            <person name="Li M."/>
        </authorList>
    </citation>
    <scope>NUCLEOTIDE SEQUENCE [LARGE SCALE GENOMIC DNA]</scope>
    <source>
        <strain evidence="3">SpSt-783</strain>
    </source>
</reference>
<dbReference type="InterPro" id="IPR000305">
    <property type="entry name" value="GIY-YIG_endonuc"/>
</dbReference>
<dbReference type="PANTHER" id="PTHR34477">
    <property type="entry name" value="UPF0213 PROTEIN YHBQ"/>
    <property type="match status" value="1"/>
</dbReference>
<evidence type="ECO:0000256" key="1">
    <source>
        <dbReference type="ARBA" id="ARBA00007435"/>
    </source>
</evidence>
<dbReference type="Pfam" id="PF01541">
    <property type="entry name" value="GIY-YIG"/>
    <property type="match status" value="1"/>
</dbReference>
<evidence type="ECO:0000259" key="2">
    <source>
        <dbReference type="PROSITE" id="PS50164"/>
    </source>
</evidence>
<dbReference type="EMBL" id="DTHJ01000061">
    <property type="protein sequence ID" value="HHS62541.1"/>
    <property type="molecule type" value="Genomic_DNA"/>
</dbReference>
<accession>A0A7C6EGY9</accession>
<dbReference type="SMART" id="SM00465">
    <property type="entry name" value="GIYc"/>
    <property type="match status" value="1"/>
</dbReference>
<protein>
    <submittedName>
        <fullName evidence="3">GIY-YIG nuclease family protein</fullName>
    </submittedName>
</protein>
<dbReference type="PANTHER" id="PTHR34477:SF5">
    <property type="entry name" value="BSL5627 PROTEIN"/>
    <property type="match status" value="1"/>
</dbReference>
<proteinExistence type="inferred from homology"/>
<dbReference type="InterPro" id="IPR035901">
    <property type="entry name" value="GIY-YIG_endonuc_sf"/>
</dbReference>
<feature type="domain" description="GIY-YIG" evidence="2">
    <location>
        <begin position="3"/>
        <end position="78"/>
    </location>
</feature>
<organism evidence="3">
    <name type="scientific">candidate division WOR-3 bacterium</name>
    <dbReference type="NCBI Taxonomy" id="2052148"/>
    <lineage>
        <taxon>Bacteria</taxon>
        <taxon>Bacteria division WOR-3</taxon>
    </lineage>
</organism>
<dbReference type="Gene3D" id="3.40.1440.10">
    <property type="entry name" value="GIY-YIG endonuclease"/>
    <property type="match status" value="1"/>
</dbReference>
<dbReference type="CDD" id="cd10448">
    <property type="entry name" value="GIY-YIG_unchar_3"/>
    <property type="match status" value="1"/>
</dbReference>
<comment type="similarity">
    <text evidence="1">Belongs to the UPF0213 family.</text>
</comment>
<dbReference type="InterPro" id="IPR050190">
    <property type="entry name" value="UPF0213_domain"/>
</dbReference>
<sequence length="103" mass="12173">MAKHYYVYIMTNKSKTLYVGVTSDLIKRVYEHKQKLIPGFTKKYNITKLVYYEETNDVKSAIVREKQIKGWLRRKKIALIESSNPGWIDLSASWYDERDSSGF</sequence>
<dbReference type="PROSITE" id="PS50164">
    <property type="entry name" value="GIY_YIG"/>
    <property type="match status" value="1"/>
</dbReference>
<dbReference type="SUPFAM" id="SSF82771">
    <property type="entry name" value="GIY-YIG endonuclease"/>
    <property type="match status" value="1"/>
</dbReference>
<comment type="caution">
    <text evidence="3">The sequence shown here is derived from an EMBL/GenBank/DDBJ whole genome shotgun (WGS) entry which is preliminary data.</text>
</comment>
<dbReference type="AlphaFoldDB" id="A0A7C6EGY9"/>
<gene>
    <name evidence="3" type="ORF">ENV70_02845</name>
</gene>
<evidence type="ECO:0000313" key="3">
    <source>
        <dbReference type="EMBL" id="HHS62541.1"/>
    </source>
</evidence>